<dbReference type="Proteomes" id="UP000800035">
    <property type="component" value="Unassembled WGS sequence"/>
</dbReference>
<organism evidence="1 2">
    <name type="scientific">Byssothecium circinans</name>
    <dbReference type="NCBI Taxonomy" id="147558"/>
    <lineage>
        <taxon>Eukaryota</taxon>
        <taxon>Fungi</taxon>
        <taxon>Dikarya</taxon>
        <taxon>Ascomycota</taxon>
        <taxon>Pezizomycotina</taxon>
        <taxon>Dothideomycetes</taxon>
        <taxon>Pleosporomycetidae</taxon>
        <taxon>Pleosporales</taxon>
        <taxon>Massarineae</taxon>
        <taxon>Massarinaceae</taxon>
        <taxon>Byssothecium</taxon>
    </lineage>
</organism>
<accession>A0A6A5U8D7</accession>
<evidence type="ECO:0000313" key="1">
    <source>
        <dbReference type="EMBL" id="KAF1959146.1"/>
    </source>
</evidence>
<evidence type="ECO:0000313" key="2">
    <source>
        <dbReference type="Proteomes" id="UP000800035"/>
    </source>
</evidence>
<reference evidence="1" key="1">
    <citation type="journal article" date="2020" name="Stud. Mycol.">
        <title>101 Dothideomycetes genomes: a test case for predicting lifestyles and emergence of pathogens.</title>
        <authorList>
            <person name="Haridas S."/>
            <person name="Albert R."/>
            <person name="Binder M."/>
            <person name="Bloem J."/>
            <person name="Labutti K."/>
            <person name="Salamov A."/>
            <person name="Andreopoulos B."/>
            <person name="Baker S."/>
            <person name="Barry K."/>
            <person name="Bills G."/>
            <person name="Bluhm B."/>
            <person name="Cannon C."/>
            <person name="Castanera R."/>
            <person name="Culley D."/>
            <person name="Daum C."/>
            <person name="Ezra D."/>
            <person name="Gonzalez J."/>
            <person name="Henrissat B."/>
            <person name="Kuo A."/>
            <person name="Liang C."/>
            <person name="Lipzen A."/>
            <person name="Lutzoni F."/>
            <person name="Magnuson J."/>
            <person name="Mondo S."/>
            <person name="Nolan M."/>
            <person name="Ohm R."/>
            <person name="Pangilinan J."/>
            <person name="Park H.-J."/>
            <person name="Ramirez L."/>
            <person name="Alfaro M."/>
            <person name="Sun H."/>
            <person name="Tritt A."/>
            <person name="Yoshinaga Y."/>
            <person name="Zwiers L.-H."/>
            <person name="Turgeon B."/>
            <person name="Goodwin S."/>
            <person name="Spatafora J."/>
            <person name="Crous P."/>
            <person name="Grigoriev I."/>
        </authorList>
    </citation>
    <scope>NUCLEOTIDE SEQUENCE</scope>
    <source>
        <strain evidence="1">CBS 675.92</strain>
    </source>
</reference>
<sequence>MPPKAPTIVKPAAALLLPQFNTAAEKAANVYHVLSITPCVTLVPRFKMFQGSVCNACTTLPDTVLRRVRTTLSHNPRPGPFHLPHLHTFLSHHKLQVTSHYLGARVGCLEHLRHLGCRCIAVQRMQGGEFHTDCGGSVKDGRCMWLLPRRSLGFRHVSGFVGAWAVVPRAADLLACGRAGGGRWVWQVELVRWGT</sequence>
<proteinExistence type="predicted"/>
<name>A0A6A5U8D7_9PLEO</name>
<dbReference type="EMBL" id="ML976985">
    <property type="protein sequence ID" value="KAF1959146.1"/>
    <property type="molecule type" value="Genomic_DNA"/>
</dbReference>
<gene>
    <name evidence="1" type="ORF">CC80DRAFT_321199</name>
</gene>
<protein>
    <submittedName>
        <fullName evidence="1">Uncharacterized protein</fullName>
    </submittedName>
</protein>
<keyword evidence="2" id="KW-1185">Reference proteome</keyword>
<dbReference type="AlphaFoldDB" id="A0A6A5U8D7"/>